<dbReference type="Pfam" id="PF11455">
    <property type="entry name" value="MazE-like"/>
    <property type="match status" value="1"/>
</dbReference>
<accession>A0A6M1LV53</accession>
<evidence type="ECO:0000313" key="2">
    <source>
        <dbReference type="Proteomes" id="UP000475385"/>
    </source>
</evidence>
<comment type="caution">
    <text evidence="1">The sequence shown here is derived from an EMBL/GenBank/DDBJ whole genome shotgun (WGS) entry which is preliminary data.</text>
</comment>
<sequence>MTRKPRGDRRAVREKVAEHRAKLRARGLRPVQLWIPDMRSAEARAEAERQSCLVDQSAESGAMMERLLRIGMEDYAAR</sequence>
<protein>
    <submittedName>
        <fullName evidence="1">Antitoxin MazE family protein</fullName>
    </submittedName>
</protein>
<dbReference type="Proteomes" id="UP000475385">
    <property type="component" value="Unassembled WGS sequence"/>
</dbReference>
<reference evidence="1 2" key="1">
    <citation type="submission" date="2020-02" db="EMBL/GenBank/DDBJ databases">
        <authorList>
            <person name="Kim H.M."/>
            <person name="Jeon C.O."/>
        </authorList>
    </citation>
    <scope>NUCLEOTIDE SEQUENCE [LARGE SCALE GENOMIC DNA]</scope>
    <source>
        <strain evidence="1 2">PeD5</strain>
    </source>
</reference>
<dbReference type="RefSeq" id="WP_164698246.1">
    <property type="nucleotide sequence ID" value="NZ_JAAIKB010000032.1"/>
</dbReference>
<name>A0A6M1LV53_9PROT</name>
<dbReference type="EMBL" id="JAAIKB010000032">
    <property type="protein sequence ID" value="NGM24336.1"/>
    <property type="molecule type" value="Genomic_DNA"/>
</dbReference>
<keyword evidence="2" id="KW-1185">Reference proteome</keyword>
<reference evidence="1 2" key="2">
    <citation type="submission" date="2020-03" db="EMBL/GenBank/DDBJ databases">
        <title>Roseomonas stagni sp. nov., isolated from pond water in Japan.</title>
        <authorList>
            <person name="Furuhata K."/>
            <person name="Miyamoto H."/>
            <person name="Goto K."/>
        </authorList>
    </citation>
    <scope>NUCLEOTIDE SEQUENCE [LARGE SCALE GENOMIC DNA]</scope>
    <source>
        <strain evidence="1 2">PeD5</strain>
    </source>
</reference>
<dbReference type="AlphaFoldDB" id="A0A6M1LV53"/>
<evidence type="ECO:0000313" key="1">
    <source>
        <dbReference type="EMBL" id="NGM24336.1"/>
    </source>
</evidence>
<gene>
    <name evidence="1" type="ORF">G3576_30390</name>
</gene>
<dbReference type="InterPro" id="IPR021558">
    <property type="entry name" value="MazE-like"/>
</dbReference>
<proteinExistence type="predicted"/>
<organism evidence="1 2">
    <name type="scientific">Falsiroseomonas algicola</name>
    <dbReference type="NCBI Taxonomy" id="2716930"/>
    <lineage>
        <taxon>Bacteria</taxon>
        <taxon>Pseudomonadati</taxon>
        <taxon>Pseudomonadota</taxon>
        <taxon>Alphaproteobacteria</taxon>
        <taxon>Acetobacterales</taxon>
        <taxon>Roseomonadaceae</taxon>
        <taxon>Falsiroseomonas</taxon>
    </lineage>
</organism>